<comment type="caution">
    <text evidence="17">Lacks conserved residue(s) required for the propagation of feature annotation.</text>
</comment>
<dbReference type="EMBL" id="CP006604">
    <property type="protein sequence ID" value="AHA27804.1"/>
    <property type="molecule type" value="Genomic_DNA"/>
</dbReference>
<evidence type="ECO:0000256" key="15">
    <source>
        <dbReference type="ARBA" id="ARBA00031910"/>
    </source>
</evidence>
<keyword evidence="8" id="KW-0902">Two-component regulatory system</keyword>
<keyword evidence="12" id="KW-0804">Transcription</keyword>
<dbReference type="GO" id="GO:0005737">
    <property type="term" value="C:cytoplasm"/>
    <property type="evidence" value="ECO:0007669"/>
    <property type="project" value="UniProtKB-SubCell"/>
</dbReference>
<organism evidence="20 21">
    <name type="scientific">Candidatus Liberibacter americanus str. Sao Paulo</name>
    <dbReference type="NCBI Taxonomy" id="1261131"/>
    <lineage>
        <taxon>Bacteria</taxon>
        <taxon>Pseudomonadati</taxon>
        <taxon>Pseudomonadota</taxon>
        <taxon>Alphaproteobacteria</taxon>
        <taxon>Hyphomicrobiales</taxon>
        <taxon>Rhizobiaceae</taxon>
        <taxon>Liberibacter</taxon>
    </lineage>
</organism>
<dbReference type="SUPFAM" id="SSF52540">
    <property type="entry name" value="P-loop containing nucleoside triphosphate hydrolases"/>
    <property type="match status" value="1"/>
</dbReference>
<evidence type="ECO:0000256" key="1">
    <source>
        <dbReference type="ARBA" id="ARBA00004496"/>
    </source>
</evidence>
<proteinExistence type="predicted"/>
<dbReference type="SMART" id="SM00382">
    <property type="entry name" value="AAA"/>
    <property type="match status" value="1"/>
</dbReference>
<dbReference type="InterPro" id="IPR011006">
    <property type="entry name" value="CheY-like_superfamily"/>
</dbReference>
<dbReference type="HOGENOM" id="CLU_000445_0_6_5"/>
<dbReference type="GO" id="GO:0000160">
    <property type="term" value="P:phosphorelay signal transduction system"/>
    <property type="evidence" value="ECO:0007669"/>
    <property type="project" value="UniProtKB-KW"/>
</dbReference>
<comment type="subcellular location">
    <subcellularLocation>
        <location evidence="1">Cytoplasm</location>
    </subcellularLocation>
</comment>
<dbReference type="STRING" id="1261131.lam_442"/>
<dbReference type="GO" id="GO:0005524">
    <property type="term" value="F:ATP binding"/>
    <property type="evidence" value="ECO:0007669"/>
    <property type="project" value="UniProtKB-KW"/>
</dbReference>
<keyword evidence="11" id="KW-0010">Activator</keyword>
<dbReference type="PANTHER" id="PTHR32071:SF95">
    <property type="entry name" value="DNA-BINDING TRANSCRIPTIONAL REGULATOR NTRC"/>
    <property type="match status" value="1"/>
</dbReference>
<keyword evidence="4" id="KW-0678">Repressor</keyword>
<dbReference type="Gene3D" id="1.10.10.60">
    <property type="entry name" value="Homeodomain-like"/>
    <property type="match status" value="1"/>
</dbReference>
<dbReference type="InterPro" id="IPR025943">
    <property type="entry name" value="Sigma_54_int_dom_ATP-bd_2"/>
</dbReference>
<dbReference type="Gene3D" id="1.10.8.60">
    <property type="match status" value="1"/>
</dbReference>
<dbReference type="InterPro" id="IPR001789">
    <property type="entry name" value="Sig_transdc_resp-reg_receiver"/>
</dbReference>
<evidence type="ECO:0000256" key="16">
    <source>
        <dbReference type="ARBA" id="ARBA00043886"/>
    </source>
</evidence>
<keyword evidence="6" id="KW-0547">Nucleotide-binding</keyword>
<keyword evidence="13" id="KW-0535">Nitrogen fixation</keyword>
<dbReference type="Pfam" id="PF25601">
    <property type="entry name" value="AAA_lid_14"/>
    <property type="match status" value="1"/>
</dbReference>
<feature type="domain" description="Sigma-54 factor interaction" evidence="18">
    <location>
        <begin position="147"/>
        <end position="371"/>
    </location>
</feature>
<dbReference type="SUPFAM" id="SSF52172">
    <property type="entry name" value="CheY-like"/>
    <property type="match status" value="1"/>
</dbReference>
<dbReference type="PRINTS" id="PR01590">
    <property type="entry name" value="HTHFIS"/>
</dbReference>
<dbReference type="GO" id="GO:0043565">
    <property type="term" value="F:sequence-specific DNA binding"/>
    <property type="evidence" value="ECO:0007669"/>
    <property type="project" value="InterPro"/>
</dbReference>
<evidence type="ECO:0000313" key="20">
    <source>
        <dbReference type="EMBL" id="AHA27804.1"/>
    </source>
</evidence>
<dbReference type="InterPro" id="IPR058031">
    <property type="entry name" value="AAA_lid_NorR"/>
</dbReference>
<evidence type="ECO:0000256" key="12">
    <source>
        <dbReference type="ARBA" id="ARBA00023163"/>
    </source>
</evidence>
<keyword evidence="5" id="KW-0597">Phosphoprotein</keyword>
<dbReference type="AlphaFoldDB" id="U6B421"/>
<name>U6B421_9HYPH</name>
<dbReference type="PROSITE" id="PS50110">
    <property type="entry name" value="RESPONSE_REGULATORY"/>
    <property type="match status" value="1"/>
</dbReference>
<accession>U6B421</accession>
<evidence type="ECO:0000256" key="4">
    <source>
        <dbReference type="ARBA" id="ARBA00022491"/>
    </source>
</evidence>
<evidence type="ECO:0000256" key="5">
    <source>
        <dbReference type="ARBA" id="ARBA00022553"/>
    </source>
</evidence>
<dbReference type="RefSeq" id="WP_007557199.1">
    <property type="nucleotide sequence ID" value="NC_022793.1"/>
</dbReference>
<evidence type="ECO:0000256" key="3">
    <source>
        <dbReference type="ARBA" id="ARBA00022490"/>
    </source>
</evidence>
<evidence type="ECO:0000259" key="19">
    <source>
        <dbReference type="PROSITE" id="PS50110"/>
    </source>
</evidence>
<dbReference type="GO" id="GO:0006355">
    <property type="term" value="P:regulation of DNA-templated transcription"/>
    <property type="evidence" value="ECO:0007669"/>
    <property type="project" value="InterPro"/>
</dbReference>
<evidence type="ECO:0000259" key="18">
    <source>
        <dbReference type="PROSITE" id="PS50045"/>
    </source>
</evidence>
<dbReference type="Pfam" id="PF02954">
    <property type="entry name" value="HTH_8"/>
    <property type="match status" value="1"/>
</dbReference>
<dbReference type="InterPro" id="IPR002078">
    <property type="entry name" value="Sigma_54_int"/>
</dbReference>
<evidence type="ECO:0000256" key="14">
    <source>
        <dbReference type="ARBA" id="ARBA00029881"/>
    </source>
</evidence>
<dbReference type="InterPro" id="IPR027417">
    <property type="entry name" value="P-loop_NTPase"/>
</dbReference>
<dbReference type="PROSITE" id="PS00676">
    <property type="entry name" value="SIGMA54_INTERACT_2"/>
    <property type="match status" value="1"/>
</dbReference>
<keyword evidence="7" id="KW-0067">ATP-binding</keyword>
<sequence length="482" mass="55633">MPKKEIIDYRKRLLIIDKDYEQYNLFRSRIEDCGYDISVLGSLRACYDVSNYADINTIFFSLMNFGENATLILKYILGIDLDVPIIIQTDYNCLKLLINSSQSNIYNFFSNPVSSDQIVDSILSVLDWYRLSYINEIENESLSLDSLIAVNPAMIRVINLARMAAECKTPIMIEGEFGVGKKTLARSIHISSSRSDYPFIIVNCRVIDENKIEKFLFGDIDCKLHNPGKFIEANGGTIFFDEVQALPIKTQEKICNFINTGRIDCSYYQNKTKLNVRLIFSINKKLLSEVTIDPFFKDFYYKISSFIIKVPALCNRREDIPWLARFFLKRFCIQHKINSINFTNEALSTLISYDWPDNVKELEHIVFQSVISSESLQITEDNLSKLMLLYDNEKAKDNLKTLNNSNIISSQNSTNFSNDAILTSQYSIMVINKEGEIRSISDIEKEVIQLAMKLYQEHMSEVARRLGIGRSTLYRKIREYGI</sequence>
<evidence type="ECO:0000256" key="9">
    <source>
        <dbReference type="ARBA" id="ARBA00023015"/>
    </source>
</evidence>
<feature type="domain" description="Response regulatory" evidence="19">
    <location>
        <begin position="12"/>
        <end position="126"/>
    </location>
</feature>
<dbReference type="PROSITE" id="PS50045">
    <property type="entry name" value="SIGMA54_INTERACT_4"/>
    <property type="match status" value="1"/>
</dbReference>
<dbReference type="KEGG" id="lar:lam_442"/>
<keyword evidence="10" id="KW-0238">DNA-binding</keyword>
<dbReference type="eggNOG" id="COG2204">
    <property type="taxonomic scope" value="Bacteria"/>
</dbReference>
<reference evidence="20 21" key="1">
    <citation type="journal article" date="2014" name="Mol. Plant Microbe Interact.">
        <title>The complete genome sequence of Candidatus Liberibacter americanus, associated with citrus Huanglongbing.</title>
        <authorList>
            <person name="Wulff N.A."/>
            <person name="Zhang S."/>
            <person name="Setubal J.C."/>
            <person name="Almeida N.F."/>
            <person name="Martins E.C."/>
            <person name="Harakava R."/>
            <person name="Kumar D."/>
            <person name="Rangel L.T."/>
            <person name="Foissac X."/>
            <person name="Bove J."/>
            <person name="Gabriel D.W."/>
        </authorList>
    </citation>
    <scope>NUCLEOTIDE SEQUENCE [LARGE SCALE GENOMIC DNA]</scope>
    <source>
        <strain evidence="20 21">Sao Paulo</strain>
    </source>
</reference>
<evidence type="ECO:0000256" key="10">
    <source>
        <dbReference type="ARBA" id="ARBA00023125"/>
    </source>
</evidence>
<evidence type="ECO:0000256" key="17">
    <source>
        <dbReference type="PROSITE-ProRule" id="PRU00169"/>
    </source>
</evidence>
<evidence type="ECO:0000256" key="8">
    <source>
        <dbReference type="ARBA" id="ARBA00023012"/>
    </source>
</evidence>
<dbReference type="Gene3D" id="3.40.50.2300">
    <property type="match status" value="1"/>
</dbReference>
<evidence type="ECO:0000256" key="2">
    <source>
        <dbReference type="ARBA" id="ARBA00019059"/>
    </source>
</evidence>
<keyword evidence="9" id="KW-0805">Transcription regulation</keyword>
<dbReference type="SUPFAM" id="SSF46689">
    <property type="entry name" value="Homeodomain-like"/>
    <property type="match status" value="1"/>
</dbReference>
<dbReference type="InterPro" id="IPR002197">
    <property type="entry name" value="HTH_Fis"/>
</dbReference>
<protein>
    <recommendedName>
        <fullName evidence="2">DNA-binding transcriptional regulator NtrC</fullName>
    </recommendedName>
    <alternativeName>
        <fullName evidence="14">Nitrogen regulation protein NR(I)</fullName>
    </alternativeName>
    <alternativeName>
        <fullName evidence="15">Nitrogen regulator I</fullName>
    </alternativeName>
</protein>
<keyword evidence="3" id="KW-0963">Cytoplasm</keyword>
<evidence type="ECO:0000256" key="13">
    <source>
        <dbReference type="ARBA" id="ARBA00023231"/>
    </source>
</evidence>
<dbReference type="Pfam" id="PF00158">
    <property type="entry name" value="Sigma54_activat"/>
    <property type="match status" value="1"/>
</dbReference>
<evidence type="ECO:0000256" key="6">
    <source>
        <dbReference type="ARBA" id="ARBA00022741"/>
    </source>
</evidence>
<gene>
    <name evidence="20" type="ORF">lam_442</name>
</gene>
<evidence type="ECO:0000256" key="7">
    <source>
        <dbReference type="ARBA" id="ARBA00022840"/>
    </source>
</evidence>
<keyword evidence="21" id="KW-1185">Reference proteome</keyword>
<dbReference type="InterPro" id="IPR003593">
    <property type="entry name" value="AAA+_ATPase"/>
</dbReference>
<dbReference type="InterPro" id="IPR009057">
    <property type="entry name" value="Homeodomain-like_sf"/>
</dbReference>
<evidence type="ECO:0000256" key="11">
    <source>
        <dbReference type="ARBA" id="ARBA00023159"/>
    </source>
</evidence>
<dbReference type="CDD" id="cd00009">
    <property type="entry name" value="AAA"/>
    <property type="match status" value="1"/>
</dbReference>
<dbReference type="Gene3D" id="3.40.50.300">
    <property type="entry name" value="P-loop containing nucleotide triphosphate hydrolases"/>
    <property type="match status" value="1"/>
</dbReference>
<dbReference type="Proteomes" id="UP000017862">
    <property type="component" value="Chromosome"/>
</dbReference>
<dbReference type="PANTHER" id="PTHR32071">
    <property type="entry name" value="TRANSCRIPTIONAL REGULATORY PROTEIN"/>
    <property type="match status" value="1"/>
</dbReference>
<comment type="function">
    <text evidence="16">Member of the two-component regulatory system NtrB/NtrC, which controls expression of the nitrogen-regulated (ntr) genes in response to nitrogen limitation. Phosphorylated NtrC binds directly to DNA and stimulates the formation of open promoter-sigma54-RNA polymerase complexes.</text>
</comment>
<evidence type="ECO:0000313" key="21">
    <source>
        <dbReference type="Proteomes" id="UP000017862"/>
    </source>
</evidence>
<dbReference type="PATRIC" id="fig|1261131.3.peg.421"/>